<feature type="non-terminal residue" evidence="4">
    <location>
        <position position="1"/>
    </location>
</feature>
<comment type="caution">
    <text evidence="4">The sequence shown here is derived from an EMBL/GenBank/DDBJ whole genome shotgun (WGS) entry which is preliminary data.</text>
</comment>
<dbReference type="Gene3D" id="1.20.1050.80">
    <property type="entry name" value="VPS9 domain"/>
    <property type="match status" value="1"/>
</dbReference>
<dbReference type="GO" id="GO:0005085">
    <property type="term" value="F:guanyl-nucleotide exchange factor activity"/>
    <property type="evidence" value="ECO:0007669"/>
    <property type="project" value="InterPro"/>
</dbReference>
<sequence>MDDCLQRSLSVLDRLLLTHSIWLQLSINPDSALCVLQREIPGTFLVCKCAVTQRKVLCVRIQESNVCVAQYPIREEDSTFSLESSALSFPDLCRLVAFYCISRDVLPFPLELPEAIIQATNHTQLESISHLGLEFWSSQSPPGPPNGPPVVSVNWPSRLRSPCFINPLFLQPSQPSRGASHKRHRLKRSLRVRVSTESSFSLTPGDSEWSQGDTDVLRSNERTARRAGGLSMLRRTAALAPTSEEEDEQMLGEVPPTSAPQPEKADLPQDEGLCLALERRHAPSLAELDSNSSFSSLEEDDSQPDSALQWPPLARGTRFPIANPASTLRRMSAAFVCVFAPERRVARLVDELSRDRRSAFGSLIQDFLLKQKEEMKVTSWSSAMELLQGLRRFLSQAKSLLLEAGELEPPIETLVPENEKELALEKALFLCVLKPLKVQLGQMLVSLHTQDGTLQRFTNSLQACQEGTLQRLGVRVAVLDAQGIERAKKKLSLMQRSHSPIDKVLLLLQVCKSVYKAMGAQAEQEFSSEDFLPALSYVVVQCNVPQLLLETEYMMELLESSWLSGEGGYYLTSIYASLCLIQSQPGTPCPGGLTNEAQEKLREWSKRRSQEAKLHKESQQNQ</sequence>
<keyword evidence="5" id="KW-1185">Reference proteome</keyword>
<dbReference type="GO" id="GO:0016192">
    <property type="term" value="P:vesicle-mediated transport"/>
    <property type="evidence" value="ECO:0007669"/>
    <property type="project" value="InterPro"/>
</dbReference>
<dbReference type="Pfam" id="PF23268">
    <property type="entry name" value="RIN1"/>
    <property type="match status" value="1"/>
</dbReference>
<dbReference type="InterPro" id="IPR003123">
    <property type="entry name" value="VPS9"/>
</dbReference>
<evidence type="ECO:0000313" key="5">
    <source>
        <dbReference type="Proteomes" id="UP000727407"/>
    </source>
</evidence>
<dbReference type="PANTHER" id="PTHR23101:SF127">
    <property type="entry name" value="RAS AND RAB INTERACTOR 1-RELATED"/>
    <property type="match status" value="1"/>
</dbReference>
<gene>
    <name evidence="4" type="ORF">DAT39_007477</name>
</gene>
<feature type="region of interest" description="Disordered" evidence="2">
    <location>
        <begin position="600"/>
        <end position="622"/>
    </location>
</feature>
<dbReference type="EMBL" id="QNUK01000084">
    <property type="protein sequence ID" value="KAF5902815.1"/>
    <property type="molecule type" value="Genomic_DNA"/>
</dbReference>
<dbReference type="PROSITE" id="PS51205">
    <property type="entry name" value="VPS9"/>
    <property type="match status" value="1"/>
</dbReference>
<dbReference type="GO" id="GO:0031267">
    <property type="term" value="F:small GTPase binding"/>
    <property type="evidence" value="ECO:0007669"/>
    <property type="project" value="TreeGrafter"/>
</dbReference>
<evidence type="ECO:0000259" key="3">
    <source>
        <dbReference type="PROSITE" id="PS51205"/>
    </source>
</evidence>
<evidence type="ECO:0000256" key="2">
    <source>
        <dbReference type="SAM" id="MobiDB-lite"/>
    </source>
</evidence>
<accession>A0A8J4TXS6</accession>
<dbReference type="SUPFAM" id="SSF55550">
    <property type="entry name" value="SH2 domain"/>
    <property type="match status" value="1"/>
</dbReference>
<evidence type="ECO:0000313" key="4">
    <source>
        <dbReference type="EMBL" id="KAF5902815.1"/>
    </source>
</evidence>
<dbReference type="GO" id="GO:0005829">
    <property type="term" value="C:cytosol"/>
    <property type="evidence" value="ECO:0007669"/>
    <property type="project" value="TreeGrafter"/>
</dbReference>
<name>A0A8J4TXS6_CLAMG</name>
<dbReference type="InterPro" id="IPR045046">
    <property type="entry name" value="Vps9-like"/>
</dbReference>
<dbReference type="SMART" id="SM00167">
    <property type="entry name" value="VPS9"/>
    <property type="match status" value="1"/>
</dbReference>
<dbReference type="AlphaFoldDB" id="A0A8J4TXS6"/>
<evidence type="ECO:0000256" key="1">
    <source>
        <dbReference type="ARBA" id="ARBA00022468"/>
    </source>
</evidence>
<feature type="region of interest" description="Disordered" evidence="2">
    <location>
        <begin position="287"/>
        <end position="312"/>
    </location>
</feature>
<feature type="region of interest" description="Disordered" evidence="2">
    <location>
        <begin position="223"/>
        <end position="267"/>
    </location>
</feature>
<dbReference type="SUPFAM" id="SSF109993">
    <property type="entry name" value="VPS9 domain"/>
    <property type="match status" value="1"/>
</dbReference>
<feature type="domain" description="VPS9" evidence="3">
    <location>
        <begin position="448"/>
        <end position="590"/>
    </location>
</feature>
<dbReference type="InterPro" id="IPR037191">
    <property type="entry name" value="VPS9_dom_sf"/>
</dbReference>
<dbReference type="OrthoDB" id="10013007at2759"/>
<dbReference type="Gene3D" id="3.30.505.10">
    <property type="entry name" value="SH2 domain"/>
    <property type="match status" value="1"/>
</dbReference>
<dbReference type="Proteomes" id="UP000727407">
    <property type="component" value="Unassembled WGS sequence"/>
</dbReference>
<dbReference type="Pfam" id="PF02204">
    <property type="entry name" value="VPS9"/>
    <property type="match status" value="1"/>
</dbReference>
<dbReference type="InterPro" id="IPR036860">
    <property type="entry name" value="SH2_dom_sf"/>
</dbReference>
<dbReference type="GO" id="GO:0005096">
    <property type="term" value="F:GTPase activator activity"/>
    <property type="evidence" value="ECO:0007669"/>
    <property type="project" value="UniProtKB-KW"/>
</dbReference>
<keyword evidence="1" id="KW-0343">GTPase activation</keyword>
<protein>
    <submittedName>
        <fullName evidence="4">Ras and Rab interactor 3-like</fullName>
    </submittedName>
</protein>
<organism evidence="4 5">
    <name type="scientific">Clarias magur</name>
    <name type="common">Asian catfish</name>
    <name type="synonym">Macropteronotus magur</name>
    <dbReference type="NCBI Taxonomy" id="1594786"/>
    <lineage>
        <taxon>Eukaryota</taxon>
        <taxon>Metazoa</taxon>
        <taxon>Chordata</taxon>
        <taxon>Craniata</taxon>
        <taxon>Vertebrata</taxon>
        <taxon>Euteleostomi</taxon>
        <taxon>Actinopterygii</taxon>
        <taxon>Neopterygii</taxon>
        <taxon>Teleostei</taxon>
        <taxon>Ostariophysi</taxon>
        <taxon>Siluriformes</taxon>
        <taxon>Clariidae</taxon>
        <taxon>Clarias</taxon>
    </lineage>
</organism>
<dbReference type="PANTHER" id="PTHR23101">
    <property type="entry name" value="RAB GDP/GTP EXCHANGE FACTOR"/>
    <property type="match status" value="1"/>
</dbReference>
<reference evidence="4" key="1">
    <citation type="submission" date="2020-07" db="EMBL/GenBank/DDBJ databases">
        <title>Clarias magur genome sequencing, assembly and annotation.</title>
        <authorList>
            <person name="Kushwaha B."/>
            <person name="Kumar R."/>
            <person name="Das P."/>
            <person name="Joshi C.G."/>
            <person name="Kumar D."/>
            <person name="Nagpure N.S."/>
            <person name="Pandey M."/>
            <person name="Agarwal S."/>
            <person name="Srivastava S."/>
            <person name="Singh M."/>
            <person name="Sahoo L."/>
            <person name="Jayasankar P."/>
            <person name="Meher P.K."/>
            <person name="Koringa P.G."/>
            <person name="Iquebal M.A."/>
            <person name="Das S.P."/>
            <person name="Bit A."/>
            <person name="Patnaik S."/>
            <person name="Patel N."/>
            <person name="Shah T.M."/>
            <person name="Hinsu A."/>
            <person name="Jena J.K."/>
        </authorList>
    </citation>
    <scope>NUCLEOTIDE SEQUENCE</scope>
    <source>
        <strain evidence="4">CIFAMagur01</strain>
        <tissue evidence="4">Testis</tissue>
    </source>
</reference>
<dbReference type="GO" id="GO:0030139">
    <property type="term" value="C:endocytic vesicle"/>
    <property type="evidence" value="ECO:0007669"/>
    <property type="project" value="TreeGrafter"/>
</dbReference>
<proteinExistence type="predicted"/>